<accession>A0ABV0RPY7</accession>
<organism evidence="1 2">
    <name type="scientific">Xenoophorus captivus</name>
    <dbReference type="NCBI Taxonomy" id="1517983"/>
    <lineage>
        <taxon>Eukaryota</taxon>
        <taxon>Metazoa</taxon>
        <taxon>Chordata</taxon>
        <taxon>Craniata</taxon>
        <taxon>Vertebrata</taxon>
        <taxon>Euteleostomi</taxon>
        <taxon>Actinopterygii</taxon>
        <taxon>Neopterygii</taxon>
        <taxon>Teleostei</taxon>
        <taxon>Neoteleostei</taxon>
        <taxon>Acanthomorphata</taxon>
        <taxon>Ovalentaria</taxon>
        <taxon>Atherinomorphae</taxon>
        <taxon>Cyprinodontiformes</taxon>
        <taxon>Goodeidae</taxon>
        <taxon>Xenoophorus</taxon>
    </lineage>
</organism>
<reference evidence="1 2" key="1">
    <citation type="submission" date="2021-06" db="EMBL/GenBank/DDBJ databases">
        <authorList>
            <person name="Palmer J.M."/>
        </authorList>
    </citation>
    <scope>NUCLEOTIDE SEQUENCE [LARGE SCALE GENOMIC DNA]</scope>
    <source>
        <strain evidence="1 2">XC_2019</strain>
        <tissue evidence="1">Muscle</tissue>
    </source>
</reference>
<gene>
    <name evidence="1" type="ORF">XENOCAPTIV_001356</name>
</gene>
<sequence length="99" mass="11204">MFWVETYEERYFFQKEVKILNLTSLSLAQKEALNQSVIHERTANDCAVLLNKFANTHVSIRSDPGPRLNVKGTNTTENMLCCGPISILNMLGILLECIT</sequence>
<dbReference type="EMBL" id="JAHRIN010051542">
    <property type="protein sequence ID" value="MEQ2209603.1"/>
    <property type="molecule type" value="Genomic_DNA"/>
</dbReference>
<dbReference type="Proteomes" id="UP001434883">
    <property type="component" value="Unassembled WGS sequence"/>
</dbReference>
<name>A0ABV0RPY7_9TELE</name>
<proteinExistence type="predicted"/>
<comment type="caution">
    <text evidence="1">The sequence shown here is derived from an EMBL/GenBank/DDBJ whole genome shotgun (WGS) entry which is preliminary data.</text>
</comment>
<evidence type="ECO:0000313" key="2">
    <source>
        <dbReference type="Proteomes" id="UP001434883"/>
    </source>
</evidence>
<keyword evidence="2" id="KW-1185">Reference proteome</keyword>
<protein>
    <submittedName>
        <fullName evidence="1">Uncharacterized protein</fullName>
    </submittedName>
</protein>
<evidence type="ECO:0000313" key="1">
    <source>
        <dbReference type="EMBL" id="MEQ2209603.1"/>
    </source>
</evidence>